<feature type="signal peptide" evidence="1">
    <location>
        <begin position="1"/>
        <end position="25"/>
    </location>
</feature>
<gene>
    <name evidence="2" type="ORF">E8A74_23915</name>
</gene>
<accession>A0A4U1J8V1</accession>
<evidence type="ECO:0000313" key="2">
    <source>
        <dbReference type="EMBL" id="TKD04407.1"/>
    </source>
</evidence>
<dbReference type="AlphaFoldDB" id="A0A4U1J8V1"/>
<proteinExistence type="predicted"/>
<keyword evidence="3" id="KW-1185">Reference proteome</keyword>
<dbReference type="Proteomes" id="UP000309215">
    <property type="component" value="Unassembled WGS sequence"/>
</dbReference>
<protein>
    <submittedName>
        <fullName evidence="2">Uncharacterized protein</fullName>
    </submittedName>
</protein>
<comment type="caution">
    <text evidence="2">The sequence shown here is derived from an EMBL/GenBank/DDBJ whole genome shotgun (WGS) entry which is preliminary data.</text>
</comment>
<evidence type="ECO:0000256" key="1">
    <source>
        <dbReference type="SAM" id="SignalP"/>
    </source>
</evidence>
<dbReference type="EMBL" id="SSMQ01000025">
    <property type="protein sequence ID" value="TKD04407.1"/>
    <property type="molecule type" value="Genomic_DNA"/>
</dbReference>
<name>A0A4U1J8V1_9BACT</name>
<organism evidence="2 3">
    <name type="scientific">Polyangium fumosum</name>
    <dbReference type="NCBI Taxonomy" id="889272"/>
    <lineage>
        <taxon>Bacteria</taxon>
        <taxon>Pseudomonadati</taxon>
        <taxon>Myxococcota</taxon>
        <taxon>Polyangia</taxon>
        <taxon>Polyangiales</taxon>
        <taxon>Polyangiaceae</taxon>
        <taxon>Polyangium</taxon>
    </lineage>
</organism>
<evidence type="ECO:0000313" key="3">
    <source>
        <dbReference type="Proteomes" id="UP000309215"/>
    </source>
</evidence>
<reference evidence="2 3" key="1">
    <citation type="submission" date="2019-04" db="EMBL/GenBank/DDBJ databases">
        <authorList>
            <person name="Li Y."/>
            <person name="Wang J."/>
        </authorList>
    </citation>
    <scope>NUCLEOTIDE SEQUENCE [LARGE SCALE GENOMIC DNA]</scope>
    <source>
        <strain evidence="2 3">DSM 14668</strain>
    </source>
</reference>
<feature type="chain" id="PRO_5020227766" evidence="1">
    <location>
        <begin position="26"/>
        <end position="149"/>
    </location>
</feature>
<sequence length="149" mass="15909">MKRILQRTLLLLLASLSLVTTDAIAEPEASVEVTSEPVARCAGENAVVSLHLRNKSGQTVAVRASAAVMVACRAEDGEGKADEKRGDTLEVEERIPDNGGRSVAYTLVLEGRMGCNAEERVAAIDFESVKLEIDGEARALRVEGCKASR</sequence>
<dbReference type="RefSeq" id="WP_136931376.1">
    <property type="nucleotide sequence ID" value="NZ_SSMQ01000025.1"/>
</dbReference>
<keyword evidence="1" id="KW-0732">Signal</keyword>